<evidence type="ECO:0000313" key="9">
    <source>
        <dbReference type="Proteomes" id="UP000284021"/>
    </source>
</evidence>
<name>A0A418XCU9_9PSED</name>
<dbReference type="Pfam" id="PF00497">
    <property type="entry name" value="SBP_bac_3"/>
    <property type="match status" value="1"/>
</dbReference>
<reference evidence="8 9" key="1">
    <citation type="submission" date="2018-09" db="EMBL/GenBank/DDBJ databases">
        <authorList>
            <person name="Zhu H."/>
        </authorList>
    </citation>
    <scope>NUCLEOTIDE SEQUENCE [LARGE SCALE GENOMIC DNA]</scope>
    <source>
        <strain evidence="8 9">K1S02-6</strain>
    </source>
</reference>
<dbReference type="SMART" id="SM00062">
    <property type="entry name" value="PBPb"/>
    <property type="match status" value="1"/>
</dbReference>
<dbReference type="NCBIfam" id="TIGR01096">
    <property type="entry name" value="3A0103s03R"/>
    <property type="match status" value="1"/>
</dbReference>
<comment type="similarity">
    <text evidence="2">Belongs to the bacterial solute-binding protein 3 family.</text>
</comment>
<dbReference type="EMBL" id="QYUR01000006">
    <property type="protein sequence ID" value="RJG10332.1"/>
    <property type="molecule type" value="Genomic_DNA"/>
</dbReference>
<sequence length="258" mass="28332">MRKIALLGGIALSLMACSLFAADKPLRLGIEAAYPPFAYKTPAGEIAGFDPDIGNALCEQMQVKCQWVEQEFDGLIPSLKVRKVDAILSSMTITDERRKSVDFTNKYYYSPARLAMKAGTEVDADFQSLKGKRIAVQRSTTTDRFATEVLQPKGVVVVRYSTQNEIYLDLLSGRLDGVLADAIPLNEGFLKTDSGKGFAFVGPDFTDPHYFGEGAGIAVRKGDTALLNKLNDAIKAIRANGKYQAIQSKYFDFDIYGK</sequence>
<dbReference type="GO" id="GO:0030288">
    <property type="term" value="C:outer membrane-bounded periplasmic space"/>
    <property type="evidence" value="ECO:0007669"/>
    <property type="project" value="InterPro"/>
</dbReference>
<dbReference type="SUPFAM" id="SSF53850">
    <property type="entry name" value="Periplasmic binding protein-like II"/>
    <property type="match status" value="1"/>
</dbReference>
<keyword evidence="3" id="KW-0813">Transport</keyword>
<dbReference type="PROSITE" id="PS51257">
    <property type="entry name" value="PROKAR_LIPOPROTEIN"/>
    <property type="match status" value="1"/>
</dbReference>
<dbReference type="InterPro" id="IPR005768">
    <property type="entry name" value="Lys_Arg_Orn-bd"/>
</dbReference>
<evidence type="ECO:0000259" key="7">
    <source>
        <dbReference type="SMART" id="SM00062"/>
    </source>
</evidence>
<evidence type="ECO:0000256" key="4">
    <source>
        <dbReference type="ARBA" id="ARBA00022729"/>
    </source>
</evidence>
<feature type="domain" description="Solute-binding protein family 3/N-terminal" evidence="7">
    <location>
        <begin position="25"/>
        <end position="254"/>
    </location>
</feature>
<dbReference type="AlphaFoldDB" id="A0A418XCU9"/>
<dbReference type="PANTHER" id="PTHR35936:SF17">
    <property type="entry name" value="ARGININE-BINDING EXTRACELLULAR PROTEIN ARTP"/>
    <property type="match status" value="1"/>
</dbReference>
<dbReference type="PANTHER" id="PTHR35936">
    <property type="entry name" value="MEMBRANE-BOUND LYTIC MUREIN TRANSGLYCOSYLASE F"/>
    <property type="match status" value="1"/>
</dbReference>
<dbReference type="InterPro" id="IPR001638">
    <property type="entry name" value="Solute-binding_3/MltF_N"/>
</dbReference>
<evidence type="ECO:0000256" key="3">
    <source>
        <dbReference type="ARBA" id="ARBA00022448"/>
    </source>
</evidence>
<comment type="caution">
    <text evidence="8">The sequence shown here is derived from an EMBL/GenBank/DDBJ whole genome shotgun (WGS) entry which is preliminary data.</text>
</comment>
<comment type="subcellular location">
    <subcellularLocation>
        <location evidence="1">Periplasm</location>
    </subcellularLocation>
</comment>
<proteinExistence type="inferred from homology"/>
<evidence type="ECO:0000256" key="2">
    <source>
        <dbReference type="ARBA" id="ARBA00010333"/>
    </source>
</evidence>
<organism evidence="8 9">
    <name type="scientific">Pseudomonas cavernicola</name>
    <dbReference type="NCBI Taxonomy" id="2320866"/>
    <lineage>
        <taxon>Bacteria</taxon>
        <taxon>Pseudomonadati</taxon>
        <taxon>Pseudomonadota</taxon>
        <taxon>Gammaproteobacteria</taxon>
        <taxon>Pseudomonadales</taxon>
        <taxon>Pseudomonadaceae</taxon>
        <taxon>Pseudomonas</taxon>
    </lineage>
</organism>
<keyword evidence="9" id="KW-1185">Reference proteome</keyword>
<keyword evidence="4 6" id="KW-0732">Signal</keyword>
<evidence type="ECO:0000313" key="8">
    <source>
        <dbReference type="EMBL" id="RJG10332.1"/>
    </source>
</evidence>
<dbReference type="RefSeq" id="WP_119956013.1">
    <property type="nucleotide sequence ID" value="NZ_QYUR01000006.1"/>
</dbReference>
<dbReference type="Proteomes" id="UP000284021">
    <property type="component" value="Unassembled WGS sequence"/>
</dbReference>
<keyword evidence="5" id="KW-0574">Periplasm</keyword>
<protein>
    <submittedName>
        <fullName evidence="8">ABC transporter substrate-binding protein</fullName>
    </submittedName>
</protein>
<dbReference type="OrthoDB" id="9768183at2"/>
<dbReference type="Gene3D" id="3.40.190.10">
    <property type="entry name" value="Periplasmic binding protein-like II"/>
    <property type="match status" value="2"/>
</dbReference>
<feature type="signal peptide" evidence="6">
    <location>
        <begin position="1"/>
        <end position="21"/>
    </location>
</feature>
<evidence type="ECO:0000256" key="1">
    <source>
        <dbReference type="ARBA" id="ARBA00004418"/>
    </source>
</evidence>
<gene>
    <name evidence="8" type="ORF">D3879_20135</name>
</gene>
<accession>A0A418XCU9</accession>
<evidence type="ECO:0000256" key="5">
    <source>
        <dbReference type="ARBA" id="ARBA00022764"/>
    </source>
</evidence>
<evidence type="ECO:0000256" key="6">
    <source>
        <dbReference type="SAM" id="SignalP"/>
    </source>
</evidence>
<feature type="chain" id="PRO_5019547418" evidence="6">
    <location>
        <begin position="22"/>
        <end position="258"/>
    </location>
</feature>
<dbReference type="CDD" id="cd13703">
    <property type="entry name" value="PBP2_HisJ_LAO"/>
    <property type="match status" value="1"/>
</dbReference>